<dbReference type="InterPro" id="IPR046450">
    <property type="entry name" value="PA_dom_sf"/>
</dbReference>
<sequence length="512" mass="55183">MLYKSPLPCLPFIQQNKMQFFLFPLLLAMAHTTAAVELVQSNQLRRVLTRTALREHGQKFMDFAFQSPGTQKNRVFGSIGHNLTVEYIKQKLDETGYYDTEYQSFQALFSQGNAYFVWGGDGFFETGWFTYGPAGSVAGDIVPVNEVGCTLADYPAAVEGNIALIKRGNCEFGLKVAYAGAAGAKGAVIYNNAPGPIAGGTLNYPSRPEGPYVPVGSISLEDGEFLLSLPYVAQGSLTVEATTEIRTTRNILATTKGGDKNNVVFAGAHTDSVSEGPGLNDNGSGAIGLLEIALKLTKWSVNNAVKFGWWSAEEFGLLGSNYYVEQLSPEGLGELALYLNADMIASPNFGYFVYDGDGSAFNITGPPGSTQIEKLFEEYFKEVGLPTEPTAFDGRSDYGPFLDAGVPCGGLFTGAEGKKTAAQVALWGGKAGISYDENYHQYGDTLENTNTGAWIQNTKALAHAIATYARNLTGIPRTAQRNGATVFGDCFHQKALKHVIFENMAAFGRILN</sequence>
<comment type="similarity">
    <text evidence="3">Belongs to the peptidase M28 family. M28A subfamily.</text>
</comment>
<dbReference type="InParanoid" id="A0A5J5F0X9"/>
<dbReference type="GO" id="GO:0046872">
    <property type="term" value="F:metal ion binding"/>
    <property type="evidence" value="ECO:0007669"/>
    <property type="project" value="UniProtKB-KW"/>
</dbReference>
<keyword evidence="7 10" id="KW-0732">Signal</keyword>
<dbReference type="Pfam" id="PF02225">
    <property type="entry name" value="PA"/>
    <property type="match status" value="1"/>
</dbReference>
<evidence type="ECO:0000256" key="7">
    <source>
        <dbReference type="ARBA" id="ARBA00022729"/>
    </source>
</evidence>
<keyword evidence="8 10" id="KW-0378">Hydrolase</keyword>
<dbReference type="CDD" id="cd03876">
    <property type="entry name" value="M28_SGAP_like"/>
    <property type="match status" value="1"/>
</dbReference>
<comment type="cofactor">
    <cofactor evidence="1">
        <name>Zn(2+)</name>
        <dbReference type="ChEBI" id="CHEBI:29105"/>
    </cofactor>
</comment>
<evidence type="ECO:0000256" key="10">
    <source>
        <dbReference type="RuleBase" id="RU361240"/>
    </source>
</evidence>
<evidence type="ECO:0000256" key="3">
    <source>
        <dbReference type="ARBA" id="ARBA00005957"/>
    </source>
</evidence>
<dbReference type="InterPro" id="IPR003137">
    <property type="entry name" value="PA_domain"/>
</dbReference>
<evidence type="ECO:0000256" key="8">
    <source>
        <dbReference type="ARBA" id="ARBA00022801"/>
    </source>
</evidence>
<dbReference type="InterPro" id="IPR045175">
    <property type="entry name" value="M28_fam"/>
</dbReference>
<evidence type="ECO:0000259" key="11">
    <source>
        <dbReference type="Pfam" id="PF02225"/>
    </source>
</evidence>
<evidence type="ECO:0000256" key="5">
    <source>
        <dbReference type="ARBA" id="ARBA00022670"/>
    </source>
</evidence>
<evidence type="ECO:0000259" key="12">
    <source>
        <dbReference type="Pfam" id="PF04389"/>
    </source>
</evidence>
<dbReference type="AlphaFoldDB" id="A0A5J5F0X9"/>
<dbReference type="EC" id="3.4.-.-" evidence="10"/>
<dbReference type="FunFam" id="3.40.630.10:FF:000054">
    <property type="entry name" value="Peptide hydrolase"/>
    <property type="match status" value="1"/>
</dbReference>
<evidence type="ECO:0000313" key="14">
    <source>
        <dbReference type="Proteomes" id="UP000326924"/>
    </source>
</evidence>
<dbReference type="GO" id="GO:0006508">
    <property type="term" value="P:proteolysis"/>
    <property type="evidence" value="ECO:0007669"/>
    <property type="project" value="UniProtKB-KW"/>
</dbReference>
<reference evidence="13 14" key="1">
    <citation type="submission" date="2019-09" db="EMBL/GenBank/DDBJ databases">
        <title>Draft genome of the ectomycorrhizal ascomycete Sphaerosporella brunnea.</title>
        <authorList>
            <consortium name="DOE Joint Genome Institute"/>
            <person name="Benucci G.M."/>
            <person name="Marozzi G."/>
            <person name="Antonielli L."/>
            <person name="Sanchez S."/>
            <person name="Marco P."/>
            <person name="Wang X."/>
            <person name="Falini L.B."/>
            <person name="Barry K."/>
            <person name="Haridas S."/>
            <person name="Lipzen A."/>
            <person name="Labutti K."/>
            <person name="Grigoriev I.V."/>
            <person name="Murat C."/>
            <person name="Martin F."/>
            <person name="Albertini E."/>
            <person name="Donnini D."/>
            <person name="Bonito G."/>
        </authorList>
    </citation>
    <scope>NUCLEOTIDE SEQUENCE [LARGE SCALE GENOMIC DNA]</scope>
    <source>
        <strain evidence="13 14">Sb_GMNB300</strain>
    </source>
</reference>
<dbReference type="EMBL" id="VXIS01000055">
    <property type="protein sequence ID" value="KAA8909680.1"/>
    <property type="molecule type" value="Genomic_DNA"/>
</dbReference>
<dbReference type="OrthoDB" id="10013407at2759"/>
<feature type="domain" description="PA" evidence="11">
    <location>
        <begin position="137"/>
        <end position="224"/>
    </location>
</feature>
<keyword evidence="4" id="KW-0031">Aminopeptidase</keyword>
<dbReference type="GO" id="GO:0004177">
    <property type="term" value="F:aminopeptidase activity"/>
    <property type="evidence" value="ECO:0007669"/>
    <property type="project" value="UniProtKB-KW"/>
</dbReference>
<gene>
    <name evidence="13" type="ORF">FN846DRAFT_1027508</name>
</gene>
<protein>
    <recommendedName>
        <fullName evidence="10">Peptide hydrolase</fullName>
        <ecNumber evidence="10">3.4.-.-</ecNumber>
    </recommendedName>
</protein>
<dbReference type="Proteomes" id="UP000326924">
    <property type="component" value="Unassembled WGS sequence"/>
</dbReference>
<feature type="domain" description="Peptidase M28" evidence="12">
    <location>
        <begin position="250"/>
        <end position="463"/>
    </location>
</feature>
<name>A0A5J5F0X9_9PEZI</name>
<comment type="caution">
    <text evidence="13">The sequence shown here is derived from an EMBL/GenBank/DDBJ whole genome shotgun (WGS) entry which is preliminary data.</text>
</comment>
<dbReference type="SUPFAM" id="SSF53187">
    <property type="entry name" value="Zn-dependent exopeptidases"/>
    <property type="match status" value="1"/>
</dbReference>
<comment type="similarity">
    <text evidence="2">Belongs to the peptidase M28 family. M28B subfamily.</text>
</comment>
<dbReference type="InterPro" id="IPR007484">
    <property type="entry name" value="Peptidase_M28"/>
</dbReference>
<dbReference type="GO" id="GO:0008235">
    <property type="term" value="F:metalloexopeptidase activity"/>
    <property type="evidence" value="ECO:0007669"/>
    <property type="project" value="InterPro"/>
</dbReference>
<accession>A0A5J5F0X9</accession>
<dbReference type="Gene3D" id="3.40.630.10">
    <property type="entry name" value="Zn peptidases"/>
    <property type="match status" value="1"/>
</dbReference>
<dbReference type="InterPro" id="IPR041756">
    <property type="entry name" value="M28_SGAP-like"/>
</dbReference>
<keyword evidence="5 10" id="KW-0645">Protease</keyword>
<dbReference type="SUPFAM" id="SSF52025">
    <property type="entry name" value="PA domain"/>
    <property type="match status" value="1"/>
</dbReference>
<evidence type="ECO:0000256" key="1">
    <source>
        <dbReference type="ARBA" id="ARBA00001947"/>
    </source>
</evidence>
<evidence type="ECO:0000256" key="4">
    <source>
        <dbReference type="ARBA" id="ARBA00022438"/>
    </source>
</evidence>
<dbReference type="PANTHER" id="PTHR12147:SF26">
    <property type="entry name" value="PEPTIDASE M28 DOMAIN-CONTAINING PROTEIN"/>
    <property type="match status" value="1"/>
</dbReference>
<feature type="signal peptide" evidence="10">
    <location>
        <begin position="1"/>
        <end position="35"/>
    </location>
</feature>
<keyword evidence="9 10" id="KW-0862">Zinc</keyword>
<evidence type="ECO:0000256" key="9">
    <source>
        <dbReference type="ARBA" id="ARBA00022833"/>
    </source>
</evidence>
<keyword evidence="14" id="KW-1185">Reference proteome</keyword>
<keyword evidence="6 10" id="KW-0479">Metal-binding</keyword>
<dbReference type="Pfam" id="PF04389">
    <property type="entry name" value="Peptidase_M28"/>
    <property type="match status" value="1"/>
</dbReference>
<dbReference type="PANTHER" id="PTHR12147">
    <property type="entry name" value="METALLOPEPTIDASE M28 FAMILY MEMBER"/>
    <property type="match status" value="1"/>
</dbReference>
<dbReference type="FunCoup" id="A0A5J5F0X9">
    <property type="interactions" value="32"/>
</dbReference>
<proteinExistence type="inferred from homology"/>
<organism evidence="13 14">
    <name type="scientific">Sphaerosporella brunnea</name>
    <dbReference type="NCBI Taxonomy" id="1250544"/>
    <lineage>
        <taxon>Eukaryota</taxon>
        <taxon>Fungi</taxon>
        <taxon>Dikarya</taxon>
        <taxon>Ascomycota</taxon>
        <taxon>Pezizomycotina</taxon>
        <taxon>Pezizomycetes</taxon>
        <taxon>Pezizales</taxon>
        <taxon>Pyronemataceae</taxon>
        <taxon>Sphaerosporella</taxon>
    </lineage>
</organism>
<evidence type="ECO:0000256" key="6">
    <source>
        <dbReference type="ARBA" id="ARBA00022723"/>
    </source>
</evidence>
<evidence type="ECO:0000313" key="13">
    <source>
        <dbReference type="EMBL" id="KAA8909680.1"/>
    </source>
</evidence>
<feature type="chain" id="PRO_5023975071" description="Peptide hydrolase" evidence="10">
    <location>
        <begin position="36"/>
        <end position="512"/>
    </location>
</feature>
<dbReference type="Gene3D" id="3.50.30.30">
    <property type="match status" value="1"/>
</dbReference>
<evidence type="ECO:0000256" key="2">
    <source>
        <dbReference type="ARBA" id="ARBA00005634"/>
    </source>
</evidence>